<feature type="signal peptide" evidence="1">
    <location>
        <begin position="1"/>
        <end position="23"/>
    </location>
</feature>
<reference evidence="2 3" key="1">
    <citation type="submission" date="2019-10" db="EMBL/GenBank/DDBJ databases">
        <title>Assembly and Annotation for the nematode Trichostrongylus colubriformis.</title>
        <authorList>
            <person name="Martin J."/>
        </authorList>
    </citation>
    <scope>NUCLEOTIDE SEQUENCE [LARGE SCALE GENOMIC DNA]</scope>
    <source>
        <strain evidence="2">G859</strain>
        <tissue evidence="2">Whole worm</tissue>
    </source>
</reference>
<evidence type="ECO:0000313" key="2">
    <source>
        <dbReference type="EMBL" id="KAK5970770.1"/>
    </source>
</evidence>
<name>A0AAN8F0D9_TRICO</name>
<keyword evidence="1" id="KW-0732">Signal</keyword>
<proteinExistence type="predicted"/>
<comment type="caution">
    <text evidence="2">The sequence shown here is derived from an EMBL/GenBank/DDBJ whole genome shotgun (WGS) entry which is preliminary data.</text>
</comment>
<dbReference type="AlphaFoldDB" id="A0AAN8F0D9"/>
<sequence>MLVAMLAVVATFLLPHMKNRKSALSPPPYKLSKKSLNSLKSMSKEIFTHSPLIWYYDDNRLLWRQERSYGGVDEQMVTEQHAEFVRKNMVPLSMNARLPPGKLVQKDVPLQARVREFLNYDYVIAIGNKNDVTTVVPCIPKRIDDTFIYVDLHEFTQKRNILLSAPSTHQHSLREAANPHLDRNQTPHRERLALEIREGLKIPVEHFKASPSVSRGSLKPAITYCWFQIAHMKDKIAEFCNGAPLDRNEMLYALRIILEWARRLNCISSNDKQANFFCGCKNGATFMTRWRRLHKTIRACKQFIVSSIVLRTNCATCKKDKLSGH</sequence>
<evidence type="ECO:0000256" key="1">
    <source>
        <dbReference type="SAM" id="SignalP"/>
    </source>
</evidence>
<organism evidence="2 3">
    <name type="scientific">Trichostrongylus colubriformis</name>
    <name type="common">Black scour worm</name>
    <dbReference type="NCBI Taxonomy" id="6319"/>
    <lineage>
        <taxon>Eukaryota</taxon>
        <taxon>Metazoa</taxon>
        <taxon>Ecdysozoa</taxon>
        <taxon>Nematoda</taxon>
        <taxon>Chromadorea</taxon>
        <taxon>Rhabditida</taxon>
        <taxon>Rhabditina</taxon>
        <taxon>Rhabditomorpha</taxon>
        <taxon>Strongyloidea</taxon>
        <taxon>Trichostrongylidae</taxon>
        <taxon>Trichostrongylus</taxon>
    </lineage>
</organism>
<feature type="chain" id="PRO_5042851548" evidence="1">
    <location>
        <begin position="24"/>
        <end position="325"/>
    </location>
</feature>
<dbReference type="Proteomes" id="UP001331761">
    <property type="component" value="Unassembled WGS sequence"/>
</dbReference>
<keyword evidence="3" id="KW-1185">Reference proteome</keyword>
<evidence type="ECO:0000313" key="3">
    <source>
        <dbReference type="Proteomes" id="UP001331761"/>
    </source>
</evidence>
<protein>
    <submittedName>
        <fullName evidence="2">Uncharacterized protein</fullName>
    </submittedName>
</protein>
<dbReference type="EMBL" id="WIXE01018616">
    <property type="protein sequence ID" value="KAK5970770.1"/>
    <property type="molecule type" value="Genomic_DNA"/>
</dbReference>
<gene>
    <name evidence="2" type="ORF">GCK32_012603</name>
</gene>
<accession>A0AAN8F0D9</accession>